<feature type="coiled-coil region" evidence="2">
    <location>
        <begin position="41"/>
        <end position="119"/>
    </location>
</feature>
<dbReference type="GeneID" id="117355978"/>
<dbReference type="GO" id="GO:0003729">
    <property type="term" value="F:mRNA binding"/>
    <property type="evidence" value="ECO:0007669"/>
    <property type="project" value="InterPro"/>
</dbReference>
<sequence length="325" mass="38685">MDLGECLKVHDLALRADYEIASKQQDYFFELDAMDHLQSFIADCDRRTEVAKKRLAETQEEISAEVAAKAERVHELNEEIGKLLAKAEQQGAEGNVEESQKVMDEVEKARAKKREAEEVYRNSMPASSFQQQKLRVCEVCSAYLGLHDNDRRLADHFGGKLHLGFIEIREKLDELKRLVAEKQEKRNQERLKRREEREKEEKEKLKRRSKSRERRKHRSRSSSRERKRTTRSKSREKRHRHRSRSNSRSRSRSHQRSRDRSRERSSKSKSSKERSSRDKDRTSRDKERSSRDRSRERRERKRSYESANGKSEDRRSSEEREAGEI</sequence>
<dbReference type="RefSeq" id="XP_033791075.1">
    <property type="nucleotide sequence ID" value="XM_033935184.1"/>
</dbReference>
<gene>
    <name evidence="5 6" type="primary">LOC117355978</name>
</gene>
<feature type="region of interest" description="Disordered" evidence="3">
    <location>
        <begin position="184"/>
        <end position="325"/>
    </location>
</feature>
<reference evidence="5 6" key="1">
    <citation type="submission" date="2025-04" db="UniProtKB">
        <authorList>
            <consortium name="RefSeq"/>
        </authorList>
    </citation>
    <scope>IDENTIFICATION</scope>
</reference>
<organism evidence="4 6">
    <name type="scientific">Geotrypetes seraphini</name>
    <name type="common">Gaboon caecilian</name>
    <name type="synonym">Caecilia seraphini</name>
    <dbReference type="NCBI Taxonomy" id="260995"/>
    <lineage>
        <taxon>Eukaryota</taxon>
        <taxon>Metazoa</taxon>
        <taxon>Chordata</taxon>
        <taxon>Craniata</taxon>
        <taxon>Vertebrata</taxon>
        <taxon>Euteleostomi</taxon>
        <taxon>Amphibia</taxon>
        <taxon>Gymnophiona</taxon>
        <taxon>Geotrypetes</taxon>
    </lineage>
</organism>
<dbReference type="Pfam" id="PF03194">
    <property type="entry name" value="LUC7"/>
    <property type="match status" value="1"/>
</dbReference>
<dbReference type="GO" id="GO:0005685">
    <property type="term" value="C:U1 snRNP"/>
    <property type="evidence" value="ECO:0007669"/>
    <property type="project" value="InterPro"/>
</dbReference>
<comment type="similarity">
    <text evidence="1">Belongs to the Luc7 family.</text>
</comment>
<feature type="compositionally biased region" description="Basic residues" evidence="3">
    <location>
        <begin position="205"/>
        <end position="255"/>
    </location>
</feature>
<evidence type="ECO:0000256" key="1">
    <source>
        <dbReference type="ARBA" id="ARBA00005655"/>
    </source>
</evidence>
<evidence type="ECO:0000256" key="3">
    <source>
        <dbReference type="SAM" id="MobiDB-lite"/>
    </source>
</evidence>
<feature type="compositionally biased region" description="Basic and acidic residues" evidence="3">
    <location>
        <begin position="256"/>
        <end position="297"/>
    </location>
</feature>
<dbReference type="Proteomes" id="UP000515159">
    <property type="component" value="Chromosome 2"/>
</dbReference>
<dbReference type="PANTHER" id="PTHR12375">
    <property type="entry name" value="RNA-BINDING PROTEIN LUC7-RELATED"/>
    <property type="match status" value="1"/>
</dbReference>
<dbReference type="InterPro" id="IPR004882">
    <property type="entry name" value="Luc7-rel"/>
</dbReference>
<dbReference type="RefSeq" id="XP_033791076.1">
    <property type="nucleotide sequence ID" value="XM_033935185.1"/>
</dbReference>
<evidence type="ECO:0000313" key="5">
    <source>
        <dbReference type="RefSeq" id="XP_033791075.1"/>
    </source>
</evidence>
<dbReference type="AlphaFoldDB" id="A0A6P8QWZ0"/>
<proteinExistence type="inferred from homology"/>
<evidence type="ECO:0000313" key="6">
    <source>
        <dbReference type="RefSeq" id="XP_033791076.1"/>
    </source>
</evidence>
<keyword evidence="2" id="KW-0175">Coiled coil</keyword>
<evidence type="ECO:0000256" key="2">
    <source>
        <dbReference type="SAM" id="Coils"/>
    </source>
</evidence>
<protein>
    <submittedName>
        <fullName evidence="5 6">RNA-binding protein Luc7-like 2 isoform X3</fullName>
    </submittedName>
</protein>
<evidence type="ECO:0000313" key="4">
    <source>
        <dbReference type="Proteomes" id="UP000515159"/>
    </source>
</evidence>
<keyword evidence="4" id="KW-1185">Reference proteome</keyword>
<feature type="compositionally biased region" description="Basic and acidic residues" evidence="3">
    <location>
        <begin position="184"/>
        <end position="204"/>
    </location>
</feature>
<accession>A0A6P8QWZ0</accession>
<dbReference type="GO" id="GO:0006376">
    <property type="term" value="P:mRNA splice site recognition"/>
    <property type="evidence" value="ECO:0007669"/>
    <property type="project" value="InterPro"/>
</dbReference>
<name>A0A6P8QWZ0_GEOSA</name>
<feature type="compositionally biased region" description="Basic and acidic residues" evidence="3">
    <location>
        <begin position="310"/>
        <end position="325"/>
    </location>
</feature>